<evidence type="ECO:0000313" key="1">
    <source>
        <dbReference type="EMBL" id="AVG46641.1"/>
    </source>
</evidence>
<dbReference type="Proteomes" id="UP000280369">
    <property type="component" value="Segment"/>
</dbReference>
<accession>A0A2L2DKE2</accession>
<organismHost>
    <name type="scientific">Acanthamoeba polyphaga</name>
    <name type="common">Amoeba</name>
    <dbReference type="NCBI Taxonomy" id="5757"/>
</organismHost>
<reference evidence="1" key="1">
    <citation type="journal article" date="2017" name="Front. Microbiol.">
        <title>Genome Characterization of the First Mimiviruses of Lineage C Isolated in Brazil.</title>
        <authorList>
            <person name="Assis F.L."/>
            <person name="Franco-Luiz A.P.M."/>
            <person name="Dos Santos R.N."/>
            <person name="Campos F.S."/>
            <person name="Dornas F.P."/>
            <person name="Borato P.V.M."/>
            <person name="Franco A.C."/>
            <person name="Abrahao J.S."/>
            <person name="Colson P."/>
            <person name="Scola B."/>
        </authorList>
    </citation>
    <scope>NUCLEOTIDE SEQUENCE [LARGE SCALE GENOMIC DNA]</scope>
</reference>
<name>A0A2L2DKE2_MIMIV</name>
<protein>
    <submittedName>
        <fullName evidence="1">F-box and FNIP repeat-containing</fullName>
    </submittedName>
</protein>
<dbReference type="EMBL" id="MG602507">
    <property type="protein sequence ID" value="AVG46641.1"/>
    <property type="molecule type" value="Genomic_DNA"/>
</dbReference>
<sequence>MTKIDLLFDYCNNQIINLIQMSIIDIINTDVIMHVLDYLEDYNKMSFMMTCKEYYDFRNDVNYTNLYEYDSIKNLPFMNRFKRLVYRGKIPNIIQKNNQ</sequence>
<organism evidence="1">
    <name type="scientific">Acanthamoeba polyphaga mimivirus</name>
    <name type="common">APMV</name>
    <dbReference type="NCBI Taxonomy" id="212035"/>
    <lineage>
        <taxon>Viruses</taxon>
        <taxon>Varidnaviria</taxon>
        <taxon>Bamfordvirae</taxon>
        <taxon>Nucleocytoviricota</taxon>
        <taxon>Megaviricetes</taxon>
        <taxon>Imitervirales</taxon>
        <taxon>Mimiviridae</taxon>
        <taxon>Megamimivirinae</taxon>
        <taxon>Mimivirus</taxon>
        <taxon>Mimivirus bradfordmassiliense</taxon>
    </lineage>
</organism>
<proteinExistence type="predicted"/>